<evidence type="ECO:0000256" key="1">
    <source>
        <dbReference type="ARBA" id="ARBA00008702"/>
    </source>
</evidence>
<dbReference type="Proteomes" id="UP000472272">
    <property type="component" value="Chromosome 16"/>
</dbReference>
<dbReference type="AlphaFoldDB" id="A0A670JVR6"/>
<proteinExistence type="inferred from homology"/>
<evidence type="ECO:0008006" key="5">
    <source>
        <dbReference type="Google" id="ProtNLM"/>
    </source>
</evidence>
<sequence>ACGLIDGFCIPNHLESNRLAAPEVVIQPPPSVLTIPGPILSASCEPVSVGGNTPCAVGGYGYGYGRGLFGDGYGYFGKRSLLGGRSGICSYPC</sequence>
<dbReference type="OMA" id="FCIPNHL"/>
<dbReference type="Pfam" id="PF02422">
    <property type="entry name" value="Keratin"/>
    <property type="match status" value="1"/>
</dbReference>
<evidence type="ECO:0000313" key="4">
    <source>
        <dbReference type="Proteomes" id="UP000472272"/>
    </source>
</evidence>
<dbReference type="GO" id="GO:0005882">
    <property type="term" value="C:intermediate filament"/>
    <property type="evidence" value="ECO:0007669"/>
    <property type="project" value="UniProtKB-KW"/>
</dbReference>
<dbReference type="PANTHER" id="PTHR31203:SF1">
    <property type="entry name" value="BETA-KERATIN-RELATED PROTEIN-RELATED"/>
    <property type="match status" value="1"/>
</dbReference>
<name>A0A670JVR6_PODMU</name>
<dbReference type="GO" id="GO:0005200">
    <property type="term" value="F:structural constituent of cytoskeleton"/>
    <property type="evidence" value="ECO:0007669"/>
    <property type="project" value="InterPro"/>
</dbReference>
<keyword evidence="2" id="KW-0416">Keratin</keyword>
<evidence type="ECO:0000313" key="3">
    <source>
        <dbReference type="Ensembl" id="ENSPMRP00000028010.1"/>
    </source>
</evidence>
<evidence type="ECO:0000256" key="2">
    <source>
        <dbReference type="ARBA" id="ARBA00022744"/>
    </source>
</evidence>
<accession>A0A670JVR6</accession>
<organism evidence="3 4">
    <name type="scientific">Podarcis muralis</name>
    <name type="common">Wall lizard</name>
    <name type="synonym">Lacerta muralis</name>
    <dbReference type="NCBI Taxonomy" id="64176"/>
    <lineage>
        <taxon>Eukaryota</taxon>
        <taxon>Metazoa</taxon>
        <taxon>Chordata</taxon>
        <taxon>Craniata</taxon>
        <taxon>Vertebrata</taxon>
        <taxon>Euteleostomi</taxon>
        <taxon>Lepidosauria</taxon>
        <taxon>Squamata</taxon>
        <taxon>Bifurcata</taxon>
        <taxon>Unidentata</taxon>
        <taxon>Episquamata</taxon>
        <taxon>Laterata</taxon>
        <taxon>Lacertibaenia</taxon>
        <taxon>Lacertidae</taxon>
        <taxon>Podarcis</taxon>
    </lineage>
</organism>
<comment type="similarity">
    <text evidence="1">Belongs to the avian keratin family.</text>
</comment>
<dbReference type="Ensembl" id="ENSPMRT00000029710.1">
    <property type="protein sequence ID" value="ENSPMRP00000028010.1"/>
    <property type="gene ID" value="ENSPMRG00000018080.1"/>
</dbReference>
<dbReference type="PANTHER" id="PTHR31203">
    <property type="entry name" value="BETA-KERATIN-RELATED PROTEIN-RELATED"/>
    <property type="match status" value="1"/>
</dbReference>
<protein>
    <recommendedName>
        <fullName evidence="5">Keratin</fullName>
    </recommendedName>
</protein>
<reference evidence="3 4" key="1">
    <citation type="journal article" date="2019" name="Proc. Natl. Acad. Sci. U.S.A.">
        <title>Regulatory changes in pterin and carotenoid genes underlie balanced color polymorphisms in the wall lizard.</title>
        <authorList>
            <person name="Andrade P."/>
            <person name="Pinho C."/>
            <person name="Perez I de Lanuza G."/>
            <person name="Afonso S."/>
            <person name="Brejcha J."/>
            <person name="Rubin C.J."/>
            <person name="Wallerman O."/>
            <person name="Pereira P."/>
            <person name="Sabatino S.J."/>
            <person name="Bellati A."/>
            <person name="Pellitteri-Rosa D."/>
            <person name="Bosakova Z."/>
            <person name="Bunikis I."/>
            <person name="Carretero M.A."/>
            <person name="Feiner N."/>
            <person name="Marsik P."/>
            <person name="Pauperio F."/>
            <person name="Salvi D."/>
            <person name="Soler L."/>
            <person name="While G.M."/>
            <person name="Uller T."/>
            <person name="Font E."/>
            <person name="Andersson L."/>
            <person name="Carneiro M."/>
        </authorList>
    </citation>
    <scope>NUCLEOTIDE SEQUENCE</scope>
</reference>
<reference evidence="3" key="3">
    <citation type="submission" date="2025-09" db="UniProtKB">
        <authorList>
            <consortium name="Ensembl"/>
        </authorList>
    </citation>
    <scope>IDENTIFICATION</scope>
</reference>
<dbReference type="GeneTree" id="ENSGT00960000186896"/>
<dbReference type="InterPro" id="IPR003461">
    <property type="entry name" value="Keratin"/>
</dbReference>
<keyword evidence="4" id="KW-1185">Reference proteome</keyword>
<reference evidence="3" key="2">
    <citation type="submission" date="2025-08" db="UniProtKB">
        <authorList>
            <consortium name="Ensembl"/>
        </authorList>
    </citation>
    <scope>IDENTIFICATION</scope>
</reference>